<proteinExistence type="predicted"/>
<evidence type="ECO:0000313" key="2">
    <source>
        <dbReference type="Proteomes" id="UP001152795"/>
    </source>
</evidence>
<comment type="caution">
    <text evidence="1">The sequence shown here is derived from an EMBL/GenBank/DDBJ whole genome shotgun (WGS) entry which is preliminary data.</text>
</comment>
<name>A0A6S7GSW3_PARCT</name>
<sequence>MCMSSAENAIKFAARKKQDEKVLFIVEGEDLKAKVAQYHHSCFRTFTYIPVEYDISTDDAYSKFCSEIIQDHIIKGGGEVIKISKLAEIYSSYLQPDADALYFSNWNLKRKLKKTFPSLIYIKDIANCVLVCSREQNTMFVAHASTEESSDEDEVRTMGNLEHNDQRELFISSQIVKRAIEMSPRLNVPNPLLASDLTGDAAQKIELLIELFSFLAWITGACSEPVFASEKKFVELDNGQ</sequence>
<accession>A0A6S7GSW3</accession>
<protein>
    <submittedName>
        <fullName evidence="1">Uncharacterized protein</fullName>
    </submittedName>
</protein>
<reference evidence="1" key="1">
    <citation type="submission" date="2020-04" db="EMBL/GenBank/DDBJ databases">
        <authorList>
            <person name="Alioto T."/>
            <person name="Alioto T."/>
            <person name="Gomez Garrido J."/>
        </authorList>
    </citation>
    <scope>NUCLEOTIDE SEQUENCE</scope>
    <source>
        <strain evidence="1">A484AB</strain>
    </source>
</reference>
<dbReference type="Proteomes" id="UP001152795">
    <property type="component" value="Unassembled WGS sequence"/>
</dbReference>
<gene>
    <name evidence="1" type="ORF">PACLA_8A009646</name>
</gene>
<dbReference type="OrthoDB" id="10559693at2759"/>
<organism evidence="1 2">
    <name type="scientific">Paramuricea clavata</name>
    <name type="common">Red gorgonian</name>
    <name type="synonym">Violescent sea-whip</name>
    <dbReference type="NCBI Taxonomy" id="317549"/>
    <lineage>
        <taxon>Eukaryota</taxon>
        <taxon>Metazoa</taxon>
        <taxon>Cnidaria</taxon>
        <taxon>Anthozoa</taxon>
        <taxon>Octocorallia</taxon>
        <taxon>Malacalcyonacea</taxon>
        <taxon>Plexauridae</taxon>
        <taxon>Paramuricea</taxon>
    </lineage>
</organism>
<dbReference type="EMBL" id="CACRXK020001447">
    <property type="protein sequence ID" value="CAB3989227.1"/>
    <property type="molecule type" value="Genomic_DNA"/>
</dbReference>
<keyword evidence="2" id="KW-1185">Reference proteome</keyword>
<evidence type="ECO:0000313" key="1">
    <source>
        <dbReference type="EMBL" id="CAB3989227.1"/>
    </source>
</evidence>
<dbReference type="AlphaFoldDB" id="A0A6S7GSW3"/>